<dbReference type="AlphaFoldDB" id="A0A7D5P2R9"/>
<dbReference type="Proteomes" id="UP000509667">
    <property type="component" value="Chromosome"/>
</dbReference>
<dbReference type="RefSeq" id="WP_179910560.1">
    <property type="nucleotide sequence ID" value="NZ_CP058910.1"/>
</dbReference>
<evidence type="ECO:0000313" key="3">
    <source>
        <dbReference type="Proteomes" id="UP000509667"/>
    </source>
</evidence>
<dbReference type="GeneID" id="56077112"/>
<dbReference type="OrthoDB" id="235814at2157"/>
<proteinExistence type="predicted"/>
<reference evidence="2 3" key="1">
    <citation type="submission" date="2020-07" db="EMBL/GenBank/DDBJ databases">
        <title>Halosimplex pelagicum sp. nov. and Halosimplex rubrum sp. nov., isolated from salted brown alga Laminaria, and emended description of the genus Halosimplex.</title>
        <authorList>
            <person name="Cui H."/>
        </authorList>
    </citation>
    <scope>NUCLEOTIDE SEQUENCE [LARGE SCALE GENOMIC DNA]</scope>
    <source>
        <strain evidence="2 3">R27</strain>
    </source>
</reference>
<dbReference type="EMBL" id="CP058910">
    <property type="protein sequence ID" value="QLH76624.1"/>
    <property type="molecule type" value="Genomic_DNA"/>
</dbReference>
<dbReference type="KEGG" id="hrr:HZS55_04575"/>
<sequence length="419" mass="44428">MTDSGSGRGSIDTDERGRFGRAMTTARSLAIVVLVVTAASLAGCGMLGGGGGGGGGGDDGVDGAAQGNVDAPREVSEPMDPSASEVFSRVTEIMDVEAEAPGVRVTNLPTGQNQSTAFVTAMVGLPDDPQRLRVPVNATYDPEENSVLFNDETVFDLNGSRTEYLLAYNFALGIHYQNDWIDTNSSQSAVLRGTLEAVMREYADEYDLDGNLVTAHDSADAAFEASTPYEWATFDALNYYGAEYVDSQIDSASEIPSIYEDGLPETTEQLLHDTDEGPTDLSVRTDVSNWWIDERMPFLESTLGELGTRAVLRSQLSASDAAAAADGWGDDTGMAFTSARNSSAGAVWVHSWDSASEADEFVNATEAYAEARSDDTYAVNVTRPAEDTTVVVAHRGNFMSNVEIAYADGTVEVVVGGGS</sequence>
<accession>A0A7D5P2R9</accession>
<name>A0A7D5P2R9_9EURY</name>
<organism evidence="2 3">
    <name type="scientific">Halosimplex rubrum</name>
    <dbReference type="NCBI Taxonomy" id="869889"/>
    <lineage>
        <taxon>Archaea</taxon>
        <taxon>Methanobacteriati</taxon>
        <taxon>Methanobacteriota</taxon>
        <taxon>Stenosarchaea group</taxon>
        <taxon>Halobacteria</taxon>
        <taxon>Halobacteriales</taxon>
        <taxon>Haloarculaceae</taxon>
        <taxon>Halosimplex</taxon>
    </lineage>
</organism>
<protein>
    <submittedName>
        <fullName evidence="2">Uncharacterized protein</fullName>
    </submittedName>
</protein>
<feature type="region of interest" description="Disordered" evidence="1">
    <location>
        <begin position="53"/>
        <end position="81"/>
    </location>
</feature>
<evidence type="ECO:0000313" key="2">
    <source>
        <dbReference type="EMBL" id="QLH76624.1"/>
    </source>
</evidence>
<keyword evidence="3" id="KW-1185">Reference proteome</keyword>
<evidence type="ECO:0000256" key="1">
    <source>
        <dbReference type="SAM" id="MobiDB-lite"/>
    </source>
</evidence>
<gene>
    <name evidence="2" type="ORF">HZS55_04575</name>
</gene>